<dbReference type="Proteomes" id="UP000712673">
    <property type="component" value="Unassembled WGS sequence"/>
</dbReference>
<protein>
    <submittedName>
        <fullName evidence="2">Uncharacterized protein</fullName>
    </submittedName>
</protein>
<keyword evidence="1" id="KW-1133">Transmembrane helix</keyword>
<evidence type="ECO:0000256" key="1">
    <source>
        <dbReference type="SAM" id="Phobius"/>
    </source>
</evidence>
<feature type="transmembrane region" description="Helical" evidence="1">
    <location>
        <begin position="45"/>
        <end position="67"/>
    </location>
</feature>
<dbReference type="AlphaFoldDB" id="A0A938B6G7"/>
<reference evidence="2" key="1">
    <citation type="submission" date="2019-03" db="EMBL/GenBank/DDBJ databases">
        <title>Lake Tanganyika Metagenome-Assembled Genomes (MAGs).</title>
        <authorList>
            <person name="Tran P."/>
        </authorList>
    </citation>
    <scope>NUCLEOTIDE SEQUENCE</scope>
    <source>
        <strain evidence="2">K_DeepCast_65m_m2_066</strain>
    </source>
</reference>
<proteinExistence type="predicted"/>
<comment type="caution">
    <text evidence="2">The sequence shown here is derived from an EMBL/GenBank/DDBJ whole genome shotgun (WGS) entry which is preliminary data.</text>
</comment>
<sequence length="68" mass="7387">MEGILKAVLALVYVVVVVVVLYRVLRQWLTGEEPVDPMILIANALSALVVFAVLGILHAVAGWYGILK</sequence>
<name>A0A938B6G7_UNCTE</name>
<keyword evidence="1" id="KW-0472">Membrane</keyword>
<evidence type="ECO:0000313" key="3">
    <source>
        <dbReference type="Proteomes" id="UP000712673"/>
    </source>
</evidence>
<feature type="transmembrane region" description="Helical" evidence="1">
    <location>
        <begin position="7"/>
        <end position="25"/>
    </location>
</feature>
<keyword evidence="1" id="KW-0812">Transmembrane</keyword>
<gene>
    <name evidence="2" type="ORF">FJZ47_23175</name>
</gene>
<accession>A0A938B6G7</accession>
<organism evidence="2 3">
    <name type="scientific">Tectimicrobiota bacterium</name>
    <dbReference type="NCBI Taxonomy" id="2528274"/>
    <lineage>
        <taxon>Bacteria</taxon>
        <taxon>Pseudomonadati</taxon>
        <taxon>Nitrospinota/Tectimicrobiota group</taxon>
        <taxon>Candidatus Tectimicrobiota</taxon>
    </lineage>
</organism>
<dbReference type="EMBL" id="VGLS01001003">
    <property type="protein sequence ID" value="MBM3226678.1"/>
    <property type="molecule type" value="Genomic_DNA"/>
</dbReference>
<evidence type="ECO:0000313" key="2">
    <source>
        <dbReference type="EMBL" id="MBM3226678.1"/>
    </source>
</evidence>